<organism evidence="2 3">
    <name type="scientific">Bacteroides faecichinchillae</name>
    <dbReference type="NCBI Taxonomy" id="871325"/>
    <lineage>
        <taxon>Bacteria</taxon>
        <taxon>Pseudomonadati</taxon>
        <taxon>Bacteroidota</taxon>
        <taxon>Bacteroidia</taxon>
        <taxon>Bacteroidales</taxon>
        <taxon>Bacteroidaceae</taxon>
        <taxon>Bacteroides</taxon>
    </lineage>
</organism>
<evidence type="ECO:0000313" key="3">
    <source>
        <dbReference type="Proteomes" id="UP000184436"/>
    </source>
</evidence>
<dbReference type="InterPro" id="IPR046621">
    <property type="entry name" value="DUF6734"/>
</dbReference>
<proteinExistence type="predicted"/>
<keyword evidence="3" id="KW-1185">Reference proteome</keyword>
<name>A0A1M5CE51_9BACE</name>
<feature type="domain" description="DUF6734" evidence="1">
    <location>
        <begin position="30"/>
        <end position="74"/>
    </location>
</feature>
<gene>
    <name evidence="2" type="ORF">SAMN05444349_1241</name>
</gene>
<evidence type="ECO:0000313" key="2">
    <source>
        <dbReference type="EMBL" id="SHF52970.1"/>
    </source>
</evidence>
<dbReference type="Proteomes" id="UP000184436">
    <property type="component" value="Unassembled WGS sequence"/>
</dbReference>
<evidence type="ECO:0000259" key="1">
    <source>
        <dbReference type="Pfam" id="PF20508"/>
    </source>
</evidence>
<dbReference type="EMBL" id="FQVD01000024">
    <property type="protein sequence ID" value="SHF52970.1"/>
    <property type="molecule type" value="Genomic_DNA"/>
</dbReference>
<protein>
    <recommendedName>
        <fullName evidence="1">DUF6734 domain-containing protein</fullName>
    </recommendedName>
</protein>
<reference evidence="2 3" key="1">
    <citation type="submission" date="2016-11" db="EMBL/GenBank/DDBJ databases">
        <authorList>
            <person name="Jaros S."/>
            <person name="Januszkiewicz K."/>
            <person name="Wedrychowicz H."/>
        </authorList>
    </citation>
    <scope>NUCLEOTIDE SEQUENCE [LARGE SCALE GENOMIC DNA]</scope>
    <source>
        <strain evidence="2 3">DSM 26883</strain>
    </source>
</reference>
<sequence length="263" mass="31138">GHFYFVAEGQSYFNEKGHIFPPTGVNLHRLFHKYSRVTLMHILGGHKRNQRICELLGKTLLYKYPEYYKRVLELFPYSHKRLRDKNKCSITPNLTSQMCIAAYHDHLDSLSAKWRKISNEDLYNQEKSSSAYVGFLNAKRGIQNLCVLSRNPYLSVFEIPKHWPLEAKRLLRDRINKDMPFDNFDIVCIPSLLDKGFKEIIIKDLCYNILNLLKEKQTFGRLLEELLPLFSFEIKKDEHQVYRLVINELEYLFYHGLICVESN</sequence>
<dbReference type="AlphaFoldDB" id="A0A1M5CE51"/>
<dbReference type="Pfam" id="PF20508">
    <property type="entry name" value="DUF6734"/>
    <property type="match status" value="1"/>
</dbReference>
<feature type="non-terminal residue" evidence="2">
    <location>
        <position position="1"/>
    </location>
</feature>
<accession>A0A1M5CE51</accession>
<dbReference type="RefSeq" id="WP_317044944.1">
    <property type="nucleotide sequence ID" value="NZ_FQVD01000024.1"/>
</dbReference>